<dbReference type="RefSeq" id="WP_015430838.1">
    <property type="nucleotide sequence ID" value="NC_020514.1"/>
</dbReference>
<dbReference type="Proteomes" id="UP000011864">
    <property type="component" value="Chromosome"/>
</dbReference>
<dbReference type="OrthoDB" id="9758793at2"/>
<keyword evidence="2" id="KW-1185">Reference proteome</keyword>
<evidence type="ECO:0000313" key="2">
    <source>
        <dbReference type="Proteomes" id="UP000011864"/>
    </source>
</evidence>
<dbReference type="KEGG" id="gps:C427_2671"/>
<accession>M4RMC3</accession>
<gene>
    <name evidence="1" type="ORF">C427_2671</name>
</gene>
<reference evidence="1 2" key="1">
    <citation type="journal article" date="2013" name="Genome Announc.">
        <title>Complete Genome Sequence of Glaciecola psychrophila Strain 170T.</title>
        <authorList>
            <person name="Yin J."/>
            <person name="Chen J."/>
            <person name="Liu G."/>
            <person name="Yu Y."/>
            <person name="Song L."/>
            <person name="Wang X."/>
            <person name="Qu X."/>
        </authorList>
    </citation>
    <scope>NUCLEOTIDE SEQUENCE [LARGE SCALE GENOMIC DNA]</scope>
    <source>
        <strain evidence="1 2">170</strain>
    </source>
</reference>
<protein>
    <submittedName>
        <fullName evidence="1">Uncharacterized protein</fullName>
    </submittedName>
</protein>
<sequence>MDKAYLIALTKLQANEDAINNLQWVKRIAAVKAQPQEIVFTLPPLAERQRFEEFEFEIRANELWMSFRHLPWVELINLGGGYYFDDRSIQRQYSFKDTNGTLTLLVSQEGHHRHKRIY</sequence>
<name>M4RMC3_9ALTE</name>
<evidence type="ECO:0000313" key="1">
    <source>
        <dbReference type="EMBL" id="AGH44780.1"/>
    </source>
</evidence>
<proteinExistence type="predicted"/>
<dbReference type="HOGENOM" id="CLU_2070834_0_0_6"/>
<organism evidence="1 2">
    <name type="scientific">Paraglaciecola psychrophila 170</name>
    <dbReference type="NCBI Taxonomy" id="1129794"/>
    <lineage>
        <taxon>Bacteria</taxon>
        <taxon>Pseudomonadati</taxon>
        <taxon>Pseudomonadota</taxon>
        <taxon>Gammaproteobacteria</taxon>
        <taxon>Alteromonadales</taxon>
        <taxon>Alteromonadaceae</taxon>
        <taxon>Paraglaciecola</taxon>
    </lineage>
</organism>
<dbReference type="AlphaFoldDB" id="M4RMC3"/>
<dbReference type="PATRIC" id="fig|1129794.4.peg.2650"/>
<dbReference type="EMBL" id="CP003837">
    <property type="protein sequence ID" value="AGH44780.1"/>
    <property type="molecule type" value="Genomic_DNA"/>
</dbReference>